<dbReference type="EMBL" id="CP083239">
    <property type="protein sequence ID" value="UOK69274.1"/>
    <property type="molecule type" value="Genomic_DNA"/>
</dbReference>
<dbReference type="Pfam" id="PF01042">
    <property type="entry name" value="Ribonuc_L-PSP"/>
    <property type="match status" value="1"/>
</dbReference>
<dbReference type="CDD" id="cd06154">
    <property type="entry name" value="YjgF_YER057c_UK114_like_6"/>
    <property type="match status" value="1"/>
</dbReference>
<sequence length="128" mass="13737">MAERRRISSGSAFEAEAGYSRAVVDGNDIFVSGTTGYDYAAMELPEDLVAQTHGCFRNIAAALAEAGASLDDVVRVRYIVTEAAYAATVFPIFGQYFAKARPAATLIVAGLLQPQMKIEIEVTARRQG</sequence>
<gene>
    <name evidence="1" type="ORF">K9D25_10870</name>
</gene>
<dbReference type="SUPFAM" id="SSF55298">
    <property type="entry name" value="YjgF-like"/>
    <property type="match status" value="1"/>
</dbReference>
<proteinExistence type="predicted"/>
<dbReference type="AlphaFoldDB" id="A0A9E7A264"/>
<dbReference type="InterPro" id="IPR006175">
    <property type="entry name" value="YjgF/YER057c/UK114"/>
</dbReference>
<accession>A0A9E7A264</accession>
<dbReference type="Gene3D" id="3.30.1330.40">
    <property type="entry name" value="RutC-like"/>
    <property type="match status" value="1"/>
</dbReference>
<name>A0A9E7A264_9HYPH</name>
<dbReference type="RefSeq" id="WP_244375154.1">
    <property type="nucleotide sequence ID" value="NZ_CP083239.1"/>
</dbReference>
<evidence type="ECO:0000313" key="2">
    <source>
        <dbReference type="Proteomes" id="UP000831684"/>
    </source>
</evidence>
<dbReference type="Proteomes" id="UP000831684">
    <property type="component" value="Chromosome"/>
</dbReference>
<dbReference type="InterPro" id="IPR035959">
    <property type="entry name" value="RutC-like_sf"/>
</dbReference>
<evidence type="ECO:0000313" key="1">
    <source>
        <dbReference type="EMBL" id="UOK69274.1"/>
    </source>
</evidence>
<organism evidence="1 2">
    <name type="scientific">Ancylobacter polymorphus</name>
    <dbReference type="NCBI Taxonomy" id="223390"/>
    <lineage>
        <taxon>Bacteria</taxon>
        <taxon>Pseudomonadati</taxon>
        <taxon>Pseudomonadota</taxon>
        <taxon>Alphaproteobacteria</taxon>
        <taxon>Hyphomicrobiales</taxon>
        <taxon>Xanthobacteraceae</taxon>
        <taxon>Ancylobacter</taxon>
    </lineage>
</organism>
<dbReference type="PANTHER" id="PTHR43857:SF1">
    <property type="entry name" value="YJGH FAMILY PROTEIN"/>
    <property type="match status" value="1"/>
</dbReference>
<reference evidence="1" key="1">
    <citation type="submission" date="2021-09" db="EMBL/GenBank/DDBJ databases">
        <title>Network and meta-omics reveal the key degrader and cooperation patterns in an efficient 1,4-dioxane-degrading microbial community.</title>
        <authorList>
            <person name="Dai C."/>
        </authorList>
    </citation>
    <scope>NUCLEOTIDE SEQUENCE</scope>
    <source>
        <strain evidence="1">ZM13</strain>
    </source>
</reference>
<dbReference type="KEGG" id="apol:K9D25_10870"/>
<dbReference type="PANTHER" id="PTHR43857">
    <property type="entry name" value="BLR7761 PROTEIN"/>
    <property type="match status" value="1"/>
</dbReference>
<protein>
    <submittedName>
        <fullName evidence="1">RidA family protein</fullName>
    </submittedName>
</protein>